<keyword evidence="6" id="KW-0378">Hydrolase</keyword>
<feature type="coiled-coil region" evidence="7">
    <location>
        <begin position="286"/>
        <end position="336"/>
    </location>
</feature>
<dbReference type="PANTHER" id="PTHR23078">
    <property type="entry name" value="VESICULAR-FUSION PROTEIN NSF"/>
    <property type="match status" value="1"/>
</dbReference>
<keyword evidence="6" id="KW-0460">Magnesium</keyword>
<evidence type="ECO:0000313" key="9">
    <source>
        <dbReference type="EMBL" id="CAH0369152.1"/>
    </source>
</evidence>
<dbReference type="SMART" id="SM00382">
    <property type="entry name" value="AAA"/>
    <property type="match status" value="1"/>
</dbReference>
<comment type="catalytic activity">
    <reaction evidence="6">
        <text>ATP + H2O = ADP + phosphate + H(+)</text>
        <dbReference type="Rhea" id="RHEA:13065"/>
        <dbReference type="ChEBI" id="CHEBI:15377"/>
        <dbReference type="ChEBI" id="CHEBI:15378"/>
        <dbReference type="ChEBI" id="CHEBI:30616"/>
        <dbReference type="ChEBI" id="CHEBI:43474"/>
        <dbReference type="ChEBI" id="CHEBI:456216"/>
        <dbReference type="EC" id="3.6.4.6"/>
    </reaction>
</comment>
<sequence length="836" mass="88599">MRHAWLTLGVAAAFAPSPSTQRSHPLRASDEPFDVSKLQGKAARLDTRRRQIYMEHQQRKASGELYEGDGLLLDNRLDAGIDFSKSAVDELAELARIAVETSTGEGTESSGNGRYAWGTWADTDKVSAVRDAVDAIRLKGSKKLWGSSLKDGGAYRLAGGEAWDVTLRAWGEESESREVEQMFLEGSHVFVKPLAGTVFLQKLRRGRDGMSPLGPKKELRGATAGVGGSATVGAVAKMLGGPPQRLTAQKGPTAVLEVVLRPPTGSADEGREALEKLLSGEVPKDVRDALVAFEEEKEEDEEEEEELEANPALLTQEALRERVGGLEQQLDAIVRRVLASRASPEAAKRLGVGHVRGVLLSGPPGCGKTLLARELARALGAREPQIVNGPEILDKFVGEAERKVRELFAPAEAEFRQVGDASALHVVVFDEMDAIARRRGSLTGDTTGVRDGVVNQLLAKMDGVVEAPNVLVVGCTNRPELIDEALLRPGRLEVQLQVRRPDAVGRRDIARIHTRRMRENGALADDARAYVDDVEGGLAARTDLFSGAEIAGLVRAAASRALAQGSPTVSKAHLEEALQDITPAATRADGDLARRAPHGLLDVAAHSSVRSYLKRFLRSGAPGATRSVLLVPEVRGSGCTAHAAVAARDAARDGAVDAVAFQTAYDLLRDGASPSTGLAAAFDAQAEHAKSVLVLDDVDSVVDGPATAALRALCRRPPAAGDRLFVVATAADPAAACGPLATAFDETLVVPALRGPDDVARALAGIVDDADDLVKGVGDDAFDGVGDDPYPVKALLRVAEHARATARDGGELRSLFYQGLADHVAAERMLAEACRI</sequence>
<evidence type="ECO:0000256" key="7">
    <source>
        <dbReference type="SAM" id="Coils"/>
    </source>
</evidence>
<dbReference type="OrthoDB" id="9982946at2759"/>
<dbReference type="InterPro" id="IPR027417">
    <property type="entry name" value="P-loop_NTPase"/>
</dbReference>
<dbReference type="EMBL" id="CAKKNE010000002">
    <property type="protein sequence ID" value="CAH0369152.1"/>
    <property type="molecule type" value="Genomic_DNA"/>
</dbReference>
<dbReference type="Proteomes" id="UP000789595">
    <property type="component" value="Unassembled WGS sequence"/>
</dbReference>
<dbReference type="Gene3D" id="3.40.50.300">
    <property type="entry name" value="P-loop containing nucleotide triphosphate hydrolases"/>
    <property type="match status" value="1"/>
</dbReference>
<dbReference type="FunFam" id="3.40.50.300:FF:000154">
    <property type="entry name" value="Vesicle-fusing ATPase 1"/>
    <property type="match status" value="1"/>
</dbReference>
<comment type="caution">
    <text evidence="9">The sequence shown here is derived from an EMBL/GenBank/DDBJ whole genome shotgun (WGS) entry which is preliminary data.</text>
</comment>
<dbReference type="GO" id="GO:0046872">
    <property type="term" value="F:metal ion binding"/>
    <property type="evidence" value="ECO:0007669"/>
    <property type="project" value="UniProtKB-UniRule"/>
</dbReference>
<dbReference type="EC" id="3.6.4.6" evidence="6"/>
<keyword evidence="10" id="KW-1185">Reference proteome</keyword>
<keyword evidence="5 6" id="KW-0653">Protein transport</keyword>
<comment type="function">
    <text evidence="6">Required for vesicle-mediated transport. Catalyzes the fusion of transport vesicles within the Golgi cisternae. Is also required for transport from the endoplasmic reticulum to the Golgi stack. Seems to function as a fusion protein required for the delivery of cargo proteins to all compartments of the Golgi stack independent of vesicle origin.</text>
</comment>
<evidence type="ECO:0000256" key="2">
    <source>
        <dbReference type="ARBA" id="ARBA00022448"/>
    </source>
</evidence>
<dbReference type="PROSITE" id="PS00674">
    <property type="entry name" value="AAA"/>
    <property type="match status" value="1"/>
</dbReference>
<dbReference type="GO" id="GO:0043001">
    <property type="term" value="P:Golgi to plasma membrane protein transport"/>
    <property type="evidence" value="ECO:0007669"/>
    <property type="project" value="TreeGrafter"/>
</dbReference>
<dbReference type="GO" id="GO:0016887">
    <property type="term" value="F:ATP hydrolysis activity"/>
    <property type="evidence" value="ECO:0007669"/>
    <property type="project" value="InterPro"/>
</dbReference>
<dbReference type="InterPro" id="IPR003959">
    <property type="entry name" value="ATPase_AAA_core"/>
</dbReference>
<dbReference type="SUPFAM" id="SSF52540">
    <property type="entry name" value="P-loop containing nucleoside triphosphate hydrolases"/>
    <property type="match status" value="1"/>
</dbReference>
<protein>
    <recommendedName>
        <fullName evidence="6">Vesicle-fusing ATPase</fullName>
        <ecNumber evidence="6">3.6.4.6</ecNumber>
    </recommendedName>
</protein>
<evidence type="ECO:0000256" key="1">
    <source>
        <dbReference type="ARBA" id="ARBA00006914"/>
    </source>
</evidence>
<proteinExistence type="inferred from homology"/>
<evidence type="ECO:0000256" key="3">
    <source>
        <dbReference type="ARBA" id="ARBA00022741"/>
    </source>
</evidence>
<comment type="subcellular location">
    <subcellularLocation>
        <location evidence="6">Cytoplasm</location>
    </subcellularLocation>
</comment>
<dbReference type="Pfam" id="PF17862">
    <property type="entry name" value="AAA_lid_3"/>
    <property type="match status" value="1"/>
</dbReference>
<dbReference type="PANTHER" id="PTHR23078:SF3">
    <property type="entry name" value="VESICLE-FUSING ATPASE"/>
    <property type="match status" value="1"/>
</dbReference>
<evidence type="ECO:0000313" key="10">
    <source>
        <dbReference type="Proteomes" id="UP000789595"/>
    </source>
</evidence>
<dbReference type="InterPro" id="IPR041569">
    <property type="entry name" value="AAA_lid_3"/>
</dbReference>
<dbReference type="InterPro" id="IPR039812">
    <property type="entry name" value="Vesicle-fus_ATPase"/>
</dbReference>
<comment type="cofactor">
    <cofactor evidence="6">
        <name>Mg(2+)</name>
        <dbReference type="ChEBI" id="CHEBI:18420"/>
    </cofactor>
    <text evidence="6">Binds 1 Mg(2+) ion per subunit.</text>
</comment>
<dbReference type="GO" id="GO:0006891">
    <property type="term" value="P:intra-Golgi vesicle-mediated transport"/>
    <property type="evidence" value="ECO:0007669"/>
    <property type="project" value="TreeGrafter"/>
</dbReference>
<dbReference type="Gene3D" id="1.10.8.60">
    <property type="match status" value="1"/>
</dbReference>
<evidence type="ECO:0000259" key="8">
    <source>
        <dbReference type="SMART" id="SM00382"/>
    </source>
</evidence>
<reference evidence="9" key="1">
    <citation type="submission" date="2021-11" db="EMBL/GenBank/DDBJ databases">
        <authorList>
            <consortium name="Genoscope - CEA"/>
            <person name="William W."/>
        </authorList>
    </citation>
    <scope>NUCLEOTIDE SEQUENCE</scope>
</reference>
<dbReference type="InterPro" id="IPR003593">
    <property type="entry name" value="AAA+_ATPase"/>
</dbReference>
<dbReference type="GO" id="GO:0035494">
    <property type="term" value="P:SNARE complex disassembly"/>
    <property type="evidence" value="ECO:0007669"/>
    <property type="project" value="InterPro"/>
</dbReference>
<organism evidence="9 10">
    <name type="scientific">Pelagomonas calceolata</name>
    <dbReference type="NCBI Taxonomy" id="35677"/>
    <lineage>
        <taxon>Eukaryota</taxon>
        <taxon>Sar</taxon>
        <taxon>Stramenopiles</taxon>
        <taxon>Ochrophyta</taxon>
        <taxon>Pelagophyceae</taxon>
        <taxon>Pelagomonadales</taxon>
        <taxon>Pelagomonadaceae</taxon>
        <taxon>Pelagomonas</taxon>
    </lineage>
</organism>
<evidence type="ECO:0000256" key="4">
    <source>
        <dbReference type="ARBA" id="ARBA00022840"/>
    </source>
</evidence>
<keyword evidence="6" id="KW-0963">Cytoplasm</keyword>
<keyword evidence="4 6" id="KW-0067">ATP-binding</keyword>
<name>A0A8J2SL94_9STRA</name>
<keyword evidence="2 6" id="KW-0813">Transport</keyword>
<keyword evidence="7" id="KW-0175">Coiled coil</keyword>
<keyword evidence="6" id="KW-0479">Metal-binding</keyword>
<comment type="similarity">
    <text evidence="1 6">Belongs to the AAA ATPase family.</text>
</comment>
<dbReference type="GO" id="GO:0005795">
    <property type="term" value="C:Golgi stack"/>
    <property type="evidence" value="ECO:0007669"/>
    <property type="project" value="TreeGrafter"/>
</dbReference>
<evidence type="ECO:0000256" key="6">
    <source>
        <dbReference type="RuleBase" id="RU367045"/>
    </source>
</evidence>
<keyword evidence="3 6" id="KW-0547">Nucleotide-binding</keyword>
<gene>
    <name evidence="9" type="ORF">PECAL_2P22620</name>
</gene>
<dbReference type="Pfam" id="PF00004">
    <property type="entry name" value="AAA"/>
    <property type="match status" value="1"/>
</dbReference>
<feature type="domain" description="AAA+ ATPase" evidence="8">
    <location>
        <begin position="354"/>
        <end position="502"/>
    </location>
</feature>
<keyword evidence="6" id="KW-0931">ER-Golgi transport</keyword>
<accession>A0A8J2SL94</accession>
<dbReference type="InterPro" id="IPR003960">
    <property type="entry name" value="ATPase_AAA_CS"/>
</dbReference>
<dbReference type="AlphaFoldDB" id="A0A8J2SL94"/>
<dbReference type="GO" id="GO:0005524">
    <property type="term" value="F:ATP binding"/>
    <property type="evidence" value="ECO:0007669"/>
    <property type="project" value="UniProtKB-UniRule"/>
</dbReference>
<evidence type="ECO:0000256" key="5">
    <source>
        <dbReference type="ARBA" id="ARBA00022927"/>
    </source>
</evidence>